<dbReference type="InterPro" id="IPR023509">
    <property type="entry name" value="DTD-like_sf"/>
</dbReference>
<evidence type="ECO:0000256" key="2">
    <source>
        <dbReference type="HAMAP-Rule" id="MF_00518"/>
    </source>
</evidence>
<comment type="domain">
    <text evidence="2">A Gly-cisPro motif from one monomer fits into the active site of the other monomer to allow specific chiral rejection of L-amino acids.</text>
</comment>
<dbReference type="PANTHER" id="PTHR10472">
    <property type="entry name" value="D-TYROSYL-TRNA TYR DEACYLASE"/>
    <property type="match status" value="1"/>
</dbReference>
<dbReference type="CDD" id="cd00563">
    <property type="entry name" value="Dtyr_deacylase"/>
    <property type="match status" value="1"/>
</dbReference>
<dbReference type="EMBL" id="MOXJ01000017">
    <property type="protein sequence ID" value="PDO10254.1"/>
    <property type="molecule type" value="Genomic_DNA"/>
</dbReference>
<keyword evidence="2" id="KW-0963">Cytoplasm</keyword>
<evidence type="ECO:0000313" key="4">
    <source>
        <dbReference type="Proteomes" id="UP000243688"/>
    </source>
</evidence>
<dbReference type="HAMAP" id="MF_00518">
    <property type="entry name" value="Deacylase_Dtd"/>
    <property type="match status" value="1"/>
</dbReference>
<name>A0A2A6DZR4_9BACL</name>
<dbReference type="EC" id="3.1.1.-" evidence="2"/>
<sequence length="148" mass="16186">MRAVVQRVKRAKVTVEGRTVGEIGAGLLVLLGITHCDDEKDARYMADKIAGLRVFEDDDGKMNLSVEDVGGSILSVSQFTLYGDCRKGRRPSFSEAARPEQAAPLYEAFNACLRQRGLHVETGVFGAMMDVELVNWGPVTLLVDSRVV</sequence>
<feature type="short sequence motif" description="Gly-cisPro motif, important for rejection of L-amino acids" evidence="2">
    <location>
        <begin position="137"/>
        <end position="138"/>
    </location>
</feature>
<comment type="function">
    <text evidence="2">An aminoacyl-tRNA editing enzyme that deacylates mischarged D-aminoacyl-tRNAs. Also deacylates mischarged glycyl-tRNA(Ala), protecting cells against glycine mischarging by AlaRS. Acts via tRNA-based rather than protein-based catalysis; rejects L-amino acids rather than detecting D-amino acids in the active site. By recycling D-aminoacyl-tRNA to D-amino acids and free tRNA molecules, this enzyme counteracts the toxicity associated with the formation of D-aminoacyl-tRNA entities in vivo and helps enforce protein L-homochirality.</text>
</comment>
<dbReference type="GO" id="GO:0000049">
    <property type="term" value="F:tRNA binding"/>
    <property type="evidence" value="ECO:0007669"/>
    <property type="project" value="UniProtKB-UniRule"/>
</dbReference>
<dbReference type="Proteomes" id="UP000243688">
    <property type="component" value="Unassembled WGS sequence"/>
</dbReference>
<comment type="subcellular location">
    <subcellularLocation>
        <location evidence="2">Cytoplasm</location>
    </subcellularLocation>
</comment>
<accession>A0A2A6DZR4</accession>
<dbReference type="Pfam" id="PF02580">
    <property type="entry name" value="Tyr_Deacylase"/>
    <property type="match status" value="1"/>
</dbReference>
<gene>
    <name evidence="2" type="primary">dtd</name>
    <name evidence="3" type="ORF">BLM47_08365</name>
</gene>
<dbReference type="InterPro" id="IPR003732">
    <property type="entry name" value="Daa-tRNA_deacyls_DTD"/>
</dbReference>
<dbReference type="FunFam" id="3.50.80.10:FF:000001">
    <property type="entry name" value="D-aminoacyl-tRNA deacylase"/>
    <property type="match status" value="1"/>
</dbReference>
<comment type="similarity">
    <text evidence="1 2">Belongs to the DTD family.</text>
</comment>
<dbReference type="GO" id="GO:0106026">
    <property type="term" value="F:Gly-tRNA(Ala) deacylase activity"/>
    <property type="evidence" value="ECO:0007669"/>
    <property type="project" value="UniProtKB-UniRule"/>
</dbReference>
<evidence type="ECO:0000313" key="3">
    <source>
        <dbReference type="EMBL" id="PDO10254.1"/>
    </source>
</evidence>
<evidence type="ECO:0000256" key="1">
    <source>
        <dbReference type="ARBA" id="ARBA00009673"/>
    </source>
</evidence>
<comment type="subunit">
    <text evidence="2">Homodimer.</text>
</comment>
<dbReference type="AlphaFoldDB" id="A0A2A6DZR4"/>
<reference evidence="3 4" key="1">
    <citation type="submission" date="2016-12" db="EMBL/GenBank/DDBJ databases">
        <title>Candidatus Reconcilibacillus cellulovorans genome.</title>
        <authorList>
            <person name="Kolinko S."/>
            <person name="Wu Y.-W."/>
            <person name="Tachea F."/>
            <person name="Denzel E."/>
            <person name="Hiras J."/>
            <person name="Baecker N."/>
            <person name="Chan L.J."/>
            <person name="Eichorst S.A."/>
            <person name="Frey D."/>
            <person name="Adams P.D."/>
            <person name="Pray T."/>
            <person name="Tanjore D."/>
            <person name="Petzold C.J."/>
            <person name="Gladden J.M."/>
            <person name="Simmons B.A."/>
            <person name="Singer S.W."/>
        </authorList>
    </citation>
    <scope>NUCLEOTIDE SEQUENCE [LARGE SCALE GENOMIC DNA]</scope>
    <source>
        <strain evidence="3">JTherm</strain>
    </source>
</reference>
<proteinExistence type="inferred from homology"/>
<dbReference type="GO" id="GO:0043908">
    <property type="term" value="F:Ser(Gly)-tRNA(Ala) hydrolase activity"/>
    <property type="evidence" value="ECO:0007669"/>
    <property type="project" value="UniProtKB-UniRule"/>
</dbReference>
<comment type="catalytic activity">
    <reaction evidence="2">
        <text>a D-aminoacyl-tRNA + H2O = a tRNA + a D-alpha-amino acid + H(+)</text>
        <dbReference type="Rhea" id="RHEA:13953"/>
        <dbReference type="Rhea" id="RHEA-COMP:10123"/>
        <dbReference type="Rhea" id="RHEA-COMP:10124"/>
        <dbReference type="ChEBI" id="CHEBI:15377"/>
        <dbReference type="ChEBI" id="CHEBI:15378"/>
        <dbReference type="ChEBI" id="CHEBI:59871"/>
        <dbReference type="ChEBI" id="CHEBI:78442"/>
        <dbReference type="ChEBI" id="CHEBI:79333"/>
        <dbReference type="EC" id="3.1.1.96"/>
    </reaction>
</comment>
<dbReference type="EC" id="3.1.1.96" evidence="2"/>
<comment type="caution">
    <text evidence="3">The sequence shown here is derived from an EMBL/GenBank/DDBJ whole genome shotgun (WGS) entry which is preliminary data.</text>
</comment>
<keyword evidence="2" id="KW-0378">Hydrolase</keyword>
<dbReference type="Gene3D" id="3.50.80.10">
    <property type="entry name" value="D-tyrosyl-tRNA(Tyr) deacylase"/>
    <property type="match status" value="1"/>
</dbReference>
<dbReference type="NCBIfam" id="TIGR00256">
    <property type="entry name" value="D-aminoacyl-tRNA deacylase"/>
    <property type="match status" value="1"/>
</dbReference>
<dbReference type="PANTHER" id="PTHR10472:SF5">
    <property type="entry name" value="D-AMINOACYL-TRNA DEACYLASE 1"/>
    <property type="match status" value="1"/>
</dbReference>
<dbReference type="GO" id="GO:0005737">
    <property type="term" value="C:cytoplasm"/>
    <property type="evidence" value="ECO:0007669"/>
    <property type="project" value="UniProtKB-SubCell"/>
</dbReference>
<comment type="catalytic activity">
    <reaction evidence="2">
        <text>glycyl-tRNA(Ala) + H2O = tRNA(Ala) + glycine + H(+)</text>
        <dbReference type="Rhea" id="RHEA:53744"/>
        <dbReference type="Rhea" id="RHEA-COMP:9657"/>
        <dbReference type="Rhea" id="RHEA-COMP:13640"/>
        <dbReference type="ChEBI" id="CHEBI:15377"/>
        <dbReference type="ChEBI" id="CHEBI:15378"/>
        <dbReference type="ChEBI" id="CHEBI:57305"/>
        <dbReference type="ChEBI" id="CHEBI:78442"/>
        <dbReference type="ChEBI" id="CHEBI:78522"/>
    </reaction>
</comment>
<organism evidence="3 4">
    <name type="scientific">Candidatus Reconcilbacillus cellulovorans</name>
    <dbReference type="NCBI Taxonomy" id="1906605"/>
    <lineage>
        <taxon>Bacteria</taxon>
        <taxon>Bacillati</taxon>
        <taxon>Bacillota</taxon>
        <taxon>Bacilli</taxon>
        <taxon>Bacillales</taxon>
        <taxon>Paenibacillaceae</taxon>
        <taxon>Candidatus Reconcilbacillus</taxon>
    </lineage>
</organism>
<dbReference type="GO" id="GO:0051500">
    <property type="term" value="F:D-tyrosyl-tRNA(Tyr) deacylase activity"/>
    <property type="evidence" value="ECO:0007669"/>
    <property type="project" value="TreeGrafter"/>
</dbReference>
<protein>
    <recommendedName>
        <fullName evidence="2">D-aminoacyl-tRNA deacylase</fullName>
        <shortName evidence="2">DTD</shortName>
        <ecNumber evidence="2">3.1.1.96</ecNumber>
    </recommendedName>
    <alternativeName>
        <fullName evidence="2">Gly-tRNA(Ala) deacylase</fullName>
        <ecNumber evidence="2">3.1.1.-</ecNumber>
    </alternativeName>
</protein>
<keyword evidence="2" id="KW-0694">RNA-binding</keyword>
<dbReference type="GO" id="GO:0019478">
    <property type="term" value="P:D-amino acid catabolic process"/>
    <property type="evidence" value="ECO:0007669"/>
    <property type="project" value="UniProtKB-UniRule"/>
</dbReference>
<dbReference type="SUPFAM" id="SSF69500">
    <property type="entry name" value="DTD-like"/>
    <property type="match status" value="1"/>
</dbReference>
<keyword evidence="2" id="KW-0820">tRNA-binding</keyword>